<evidence type="ECO:0000313" key="1">
    <source>
        <dbReference type="EMBL" id="SNS35215.1"/>
    </source>
</evidence>
<organism evidence="1 2">
    <name type="scientific">Pontibacter ummariensis</name>
    <dbReference type="NCBI Taxonomy" id="1610492"/>
    <lineage>
        <taxon>Bacteria</taxon>
        <taxon>Pseudomonadati</taxon>
        <taxon>Bacteroidota</taxon>
        <taxon>Cytophagia</taxon>
        <taxon>Cytophagales</taxon>
        <taxon>Hymenobacteraceae</taxon>
        <taxon>Pontibacter</taxon>
    </lineage>
</organism>
<dbReference type="AlphaFoldDB" id="A0A239DRG2"/>
<proteinExistence type="predicted"/>
<dbReference type="EMBL" id="FZOQ01000005">
    <property type="protein sequence ID" value="SNS35215.1"/>
    <property type="molecule type" value="Genomic_DNA"/>
</dbReference>
<dbReference type="RefSeq" id="WP_089318525.1">
    <property type="nucleotide sequence ID" value="NZ_FZOQ01000005.1"/>
</dbReference>
<keyword evidence="2" id="KW-1185">Reference proteome</keyword>
<dbReference type="Proteomes" id="UP000198432">
    <property type="component" value="Unassembled WGS sequence"/>
</dbReference>
<sequence length="83" mass="9560">MAADKQQVPKYVTPYKYAKICGVSATAINNRINNKQLEVVDLENPIDGTVKRYIDTEKYPPAQTIAEMRNYPIESQRWGKKKE</sequence>
<dbReference type="OrthoDB" id="853993at2"/>
<accession>A0A239DRG2</accession>
<gene>
    <name evidence="1" type="ORF">SAMN06296052_10599</name>
</gene>
<evidence type="ECO:0000313" key="2">
    <source>
        <dbReference type="Proteomes" id="UP000198432"/>
    </source>
</evidence>
<reference evidence="2" key="1">
    <citation type="submission" date="2017-06" db="EMBL/GenBank/DDBJ databases">
        <authorList>
            <person name="Varghese N."/>
            <person name="Submissions S."/>
        </authorList>
    </citation>
    <scope>NUCLEOTIDE SEQUENCE [LARGE SCALE GENOMIC DNA]</scope>
    <source>
        <strain evidence="2">NKM1</strain>
    </source>
</reference>
<name>A0A239DRG2_9BACT</name>
<protein>
    <submittedName>
        <fullName evidence="1">Uncharacterized protein</fullName>
    </submittedName>
</protein>